<keyword evidence="1" id="KW-1133">Transmembrane helix</keyword>
<dbReference type="Gene3D" id="2.160.20.80">
    <property type="entry name" value="E3 ubiquitin-protein ligase SopA"/>
    <property type="match status" value="1"/>
</dbReference>
<keyword evidence="1" id="KW-0472">Membrane</keyword>
<evidence type="ECO:0000313" key="3">
    <source>
        <dbReference type="Proteomes" id="UP000050867"/>
    </source>
</evidence>
<sequence>MGCRGRAVEPHGTCLAHLHDVERAAYLASLSPGSDLDHRGTVFTRELLGRLLTPLVDPATTRPRLGEAHFEEATFRGEAEFGHATFSGTASFDHATFSAEAGFYHATFCADAGFYHATFSDHARFGQARFSGHAGFGHVTFSADAGFSHATFSAQARFYQATFSADVEFDHATFRAHAGFDHATFRGDAGFGQARFFAHAGFFQVRFETAAQLGPLVCRGRLDLTGAWFGAPVSVEAAAARVHLQRSRWGSTATVRLRYATVDLRDAVLEYPVSISARASAYPSHLGPLDESPLSRCGYDPGVRITSISGVDATHLVVSDVDLSDCQFSGVFHLDLLRLEGRCVFGRTPTGWHRQRQVPKHWTPRVTLAEEQHWRTARQTPGWNVPAPEDAPVPGPAALARVYRHLRKSLEDSKNEPDAADFYYGECEMRRHDTERPTGERALLFLYWAVSGYGLRASRALAWLLIAMTVTVSALMLWGLPQTTPAPTTRGTLTHGHVIRATTDTPAPAKPTGPYLQRITGDRWERSLRIVLESVVFRSSEQDLTTAGAYIQMASRAAEPVLLIFAIWAIRGRVKR</sequence>
<feature type="transmembrane region" description="Helical" evidence="1">
    <location>
        <begin position="460"/>
        <end position="480"/>
    </location>
</feature>
<comment type="caution">
    <text evidence="2">The sequence shown here is derived from an EMBL/GenBank/DDBJ whole genome shotgun (WGS) entry which is preliminary data.</text>
</comment>
<proteinExistence type="predicted"/>
<dbReference type="InterPro" id="IPR001646">
    <property type="entry name" value="5peptide_repeat"/>
</dbReference>
<gene>
    <name evidence="2" type="ORF">AQ490_20690</name>
</gene>
<protein>
    <recommendedName>
        <fullName evidence="4">Pentapeptide repeat-containing protein</fullName>
    </recommendedName>
</protein>
<organism evidence="2 3">
    <name type="scientific">Wenjunlia vitaminophila</name>
    <name type="common">Streptomyces vitaminophilus</name>
    <dbReference type="NCBI Taxonomy" id="76728"/>
    <lineage>
        <taxon>Bacteria</taxon>
        <taxon>Bacillati</taxon>
        <taxon>Actinomycetota</taxon>
        <taxon>Actinomycetes</taxon>
        <taxon>Kitasatosporales</taxon>
        <taxon>Streptomycetaceae</taxon>
        <taxon>Wenjunlia</taxon>
    </lineage>
</organism>
<dbReference type="EMBL" id="LLZU01000012">
    <property type="protein sequence ID" value="KRV49502.1"/>
    <property type="molecule type" value="Genomic_DNA"/>
</dbReference>
<dbReference type="eggNOG" id="COG1357">
    <property type="taxonomic scope" value="Bacteria"/>
</dbReference>
<keyword evidence="1" id="KW-0812">Transmembrane</keyword>
<name>A0A0T6LTP7_WENVI</name>
<dbReference type="STRING" id="76728.AQ490_20690"/>
<accession>A0A0T6LTP7</accession>
<dbReference type="Proteomes" id="UP000050867">
    <property type="component" value="Unassembled WGS sequence"/>
</dbReference>
<dbReference type="Pfam" id="PF13576">
    <property type="entry name" value="Pentapeptide_3"/>
    <property type="match status" value="2"/>
</dbReference>
<reference evidence="2 3" key="1">
    <citation type="submission" date="2015-10" db="EMBL/GenBank/DDBJ databases">
        <title>Draft genome sequence of pyrrolomycin-producing Streptomyces vitaminophilus.</title>
        <authorList>
            <person name="Graham D.E."/>
            <person name="Mahan K.M."/>
            <person name="Klingeman D.M."/>
            <person name="Hettich R.L."/>
            <person name="Parry R.J."/>
        </authorList>
    </citation>
    <scope>NUCLEOTIDE SEQUENCE [LARGE SCALE GENOMIC DNA]</scope>
    <source>
        <strain evidence="2 3">ATCC 31673</strain>
    </source>
</reference>
<evidence type="ECO:0000256" key="1">
    <source>
        <dbReference type="SAM" id="Phobius"/>
    </source>
</evidence>
<dbReference type="AlphaFoldDB" id="A0A0T6LTP7"/>
<keyword evidence="3" id="KW-1185">Reference proteome</keyword>
<evidence type="ECO:0000313" key="2">
    <source>
        <dbReference type="EMBL" id="KRV49502.1"/>
    </source>
</evidence>
<evidence type="ECO:0008006" key="4">
    <source>
        <dbReference type="Google" id="ProtNLM"/>
    </source>
</evidence>